<proteinExistence type="predicted"/>
<dbReference type="InterPro" id="IPR036736">
    <property type="entry name" value="ACP-like_sf"/>
</dbReference>
<evidence type="ECO:0000313" key="3">
    <source>
        <dbReference type="Proteomes" id="UP000183898"/>
    </source>
</evidence>
<reference evidence="2 3" key="1">
    <citation type="submission" date="2016-10" db="EMBL/GenBank/DDBJ databases">
        <authorList>
            <person name="de Groot N.N."/>
        </authorList>
    </citation>
    <scope>NUCLEOTIDE SEQUENCE [LARGE SCALE GENOMIC DNA]</scope>
    <source>
        <strain evidence="2 3">Nl18</strain>
    </source>
</reference>
<dbReference type="RefSeq" id="WP_074748306.1">
    <property type="nucleotide sequence ID" value="NZ_FOCT01000012.1"/>
</dbReference>
<evidence type="ECO:0000259" key="1">
    <source>
        <dbReference type="PROSITE" id="PS50075"/>
    </source>
</evidence>
<dbReference type="SUPFAM" id="SSF47336">
    <property type="entry name" value="ACP-like"/>
    <property type="match status" value="1"/>
</dbReference>
<dbReference type="AlphaFoldDB" id="A0A1H8MFS1"/>
<dbReference type="Proteomes" id="UP000183898">
    <property type="component" value="Unassembled WGS sequence"/>
</dbReference>
<dbReference type="PROSITE" id="PS50075">
    <property type="entry name" value="CARRIER"/>
    <property type="match status" value="1"/>
</dbReference>
<dbReference type="Pfam" id="PF00550">
    <property type="entry name" value="PP-binding"/>
    <property type="match status" value="1"/>
</dbReference>
<dbReference type="EMBL" id="FOCT01000012">
    <property type="protein sequence ID" value="SEO15996.1"/>
    <property type="molecule type" value="Genomic_DNA"/>
</dbReference>
<sequence length="83" mass="9287">MQHIEEVRNILSDVLSLGERRNSLNEDFPLLGAIPELDSMAVVNVITALEEHFDITVDDDEISAKTFETVGSLTQFVEQKLAE</sequence>
<dbReference type="InterPro" id="IPR009081">
    <property type="entry name" value="PP-bd_ACP"/>
</dbReference>
<evidence type="ECO:0000313" key="2">
    <source>
        <dbReference type="EMBL" id="SEO15996.1"/>
    </source>
</evidence>
<name>A0A1H8MFS1_9PROT</name>
<dbReference type="Gene3D" id="1.10.1200.10">
    <property type="entry name" value="ACP-like"/>
    <property type="match status" value="1"/>
</dbReference>
<organism evidence="2 3">
    <name type="scientific">Nitrosospira multiformis</name>
    <dbReference type="NCBI Taxonomy" id="1231"/>
    <lineage>
        <taxon>Bacteria</taxon>
        <taxon>Pseudomonadati</taxon>
        <taxon>Pseudomonadota</taxon>
        <taxon>Betaproteobacteria</taxon>
        <taxon>Nitrosomonadales</taxon>
        <taxon>Nitrosomonadaceae</taxon>
        <taxon>Nitrosospira</taxon>
    </lineage>
</organism>
<accession>A0A1H8MFS1</accession>
<protein>
    <submittedName>
        <fullName evidence="2">Acyl carrier protein</fullName>
    </submittedName>
</protein>
<gene>
    <name evidence="2" type="ORF">SAMN05216404_112110</name>
</gene>
<feature type="domain" description="Carrier" evidence="1">
    <location>
        <begin position="1"/>
        <end position="81"/>
    </location>
</feature>